<evidence type="ECO:0000313" key="1">
    <source>
        <dbReference type="EMBL" id="KAH3794587.1"/>
    </source>
</evidence>
<dbReference type="SUPFAM" id="SSF53067">
    <property type="entry name" value="Actin-like ATPase domain"/>
    <property type="match status" value="1"/>
</dbReference>
<reference evidence="1" key="1">
    <citation type="journal article" date="2019" name="bioRxiv">
        <title>The Genome of the Zebra Mussel, Dreissena polymorpha: A Resource for Invasive Species Research.</title>
        <authorList>
            <person name="McCartney M.A."/>
            <person name="Auch B."/>
            <person name="Kono T."/>
            <person name="Mallez S."/>
            <person name="Zhang Y."/>
            <person name="Obille A."/>
            <person name="Becker A."/>
            <person name="Abrahante J.E."/>
            <person name="Garbe J."/>
            <person name="Badalamenti J.P."/>
            <person name="Herman A."/>
            <person name="Mangelson H."/>
            <person name="Liachko I."/>
            <person name="Sullivan S."/>
            <person name="Sone E.D."/>
            <person name="Koren S."/>
            <person name="Silverstein K.A.T."/>
            <person name="Beckman K.B."/>
            <person name="Gohl D.M."/>
        </authorList>
    </citation>
    <scope>NUCLEOTIDE SEQUENCE</scope>
    <source>
        <strain evidence="1">Duluth1</strain>
        <tissue evidence="1">Whole animal</tissue>
    </source>
</reference>
<keyword evidence="2" id="KW-1185">Reference proteome</keyword>
<proteinExistence type="predicted"/>
<accession>A0A9D4J413</accession>
<dbReference type="AlphaFoldDB" id="A0A9D4J413"/>
<dbReference type="EMBL" id="JAIWYP010000007">
    <property type="protein sequence ID" value="KAH3794587.1"/>
    <property type="molecule type" value="Genomic_DNA"/>
</dbReference>
<reference evidence="1" key="2">
    <citation type="submission" date="2020-11" db="EMBL/GenBank/DDBJ databases">
        <authorList>
            <person name="McCartney M.A."/>
            <person name="Auch B."/>
            <person name="Kono T."/>
            <person name="Mallez S."/>
            <person name="Becker A."/>
            <person name="Gohl D.M."/>
            <person name="Silverstein K.A.T."/>
            <person name="Koren S."/>
            <person name="Bechman K.B."/>
            <person name="Herman A."/>
            <person name="Abrahante J.E."/>
            <person name="Garbe J."/>
        </authorList>
    </citation>
    <scope>NUCLEOTIDE SEQUENCE</scope>
    <source>
        <strain evidence="1">Duluth1</strain>
        <tissue evidence="1">Whole animal</tissue>
    </source>
</reference>
<sequence>MKANLLRIEPSIFRNLHKVTINAIVATLSRIVIDEKGKDAWENLDTILLVGGYSDCPLLREAIQKEFLRLKVVAPERGGNAVLT</sequence>
<evidence type="ECO:0000313" key="2">
    <source>
        <dbReference type="Proteomes" id="UP000828390"/>
    </source>
</evidence>
<gene>
    <name evidence="1" type="ORF">DPMN_148124</name>
</gene>
<dbReference type="InterPro" id="IPR043129">
    <property type="entry name" value="ATPase_NBD"/>
</dbReference>
<comment type="caution">
    <text evidence="1">The sequence shown here is derived from an EMBL/GenBank/DDBJ whole genome shotgun (WGS) entry which is preliminary data.</text>
</comment>
<dbReference type="Proteomes" id="UP000828390">
    <property type="component" value="Unassembled WGS sequence"/>
</dbReference>
<name>A0A9D4J413_DREPO</name>
<protein>
    <submittedName>
        <fullName evidence="1">Uncharacterized protein</fullName>
    </submittedName>
</protein>
<organism evidence="1 2">
    <name type="scientific">Dreissena polymorpha</name>
    <name type="common">Zebra mussel</name>
    <name type="synonym">Mytilus polymorpha</name>
    <dbReference type="NCBI Taxonomy" id="45954"/>
    <lineage>
        <taxon>Eukaryota</taxon>
        <taxon>Metazoa</taxon>
        <taxon>Spiralia</taxon>
        <taxon>Lophotrochozoa</taxon>
        <taxon>Mollusca</taxon>
        <taxon>Bivalvia</taxon>
        <taxon>Autobranchia</taxon>
        <taxon>Heteroconchia</taxon>
        <taxon>Euheterodonta</taxon>
        <taxon>Imparidentia</taxon>
        <taxon>Neoheterodontei</taxon>
        <taxon>Myida</taxon>
        <taxon>Dreissenoidea</taxon>
        <taxon>Dreissenidae</taxon>
        <taxon>Dreissena</taxon>
    </lineage>
</organism>